<dbReference type="Pfam" id="PF01925">
    <property type="entry name" value="TauE"/>
    <property type="match status" value="1"/>
</dbReference>
<keyword evidence="4 8" id="KW-1003">Cell membrane</keyword>
<evidence type="ECO:0000256" key="5">
    <source>
        <dbReference type="ARBA" id="ARBA00022692"/>
    </source>
</evidence>
<feature type="region of interest" description="Disordered" evidence="9">
    <location>
        <begin position="128"/>
        <end position="179"/>
    </location>
</feature>
<evidence type="ECO:0000256" key="6">
    <source>
        <dbReference type="ARBA" id="ARBA00022989"/>
    </source>
</evidence>
<dbReference type="EMBL" id="JAGIOD010000002">
    <property type="protein sequence ID" value="MBP2383427.1"/>
    <property type="molecule type" value="Genomic_DNA"/>
</dbReference>
<keyword evidence="11" id="KW-1185">Reference proteome</keyword>
<evidence type="ECO:0000256" key="9">
    <source>
        <dbReference type="SAM" id="MobiDB-lite"/>
    </source>
</evidence>
<evidence type="ECO:0000256" key="2">
    <source>
        <dbReference type="ARBA" id="ARBA00009142"/>
    </source>
</evidence>
<feature type="transmembrane region" description="Helical" evidence="8">
    <location>
        <begin position="254"/>
        <end position="274"/>
    </location>
</feature>
<evidence type="ECO:0000313" key="10">
    <source>
        <dbReference type="EMBL" id="MBP2383427.1"/>
    </source>
</evidence>
<organism evidence="10 11">
    <name type="scientific">Brachybacterium sacelli</name>
    <dbReference type="NCBI Taxonomy" id="173364"/>
    <lineage>
        <taxon>Bacteria</taxon>
        <taxon>Bacillati</taxon>
        <taxon>Actinomycetota</taxon>
        <taxon>Actinomycetes</taxon>
        <taxon>Micrococcales</taxon>
        <taxon>Dermabacteraceae</taxon>
        <taxon>Brachybacterium</taxon>
    </lineage>
</organism>
<feature type="transmembrane region" description="Helical" evidence="8">
    <location>
        <begin position="228"/>
        <end position="248"/>
    </location>
</feature>
<sequence>MEPVSLVVLLVMGTLAGAINAAVGSGSLLTLPVLMALGIPPGVAVRTNTVGMFFSTLGSCLGYRREIAAEKQHLMPLTVTATVGATAGALLLLVSPASALDVVVPVLIVVALVMVVFQKRLTTAIRAGKDRRAEREGPREPGGTSSSGVTDPAASPGGESRTGIGAEGAGEDRTAEPSPLRSPALIGSLGAASVYGGYFTAAQGVLYLGILGIFTGRTMGSVNSIKNLLSLAVNLSAAAVYVIAFFVLDAEIVWLGSAAIALGALLGGFFGAHLAKRMPEWLLRGIIVVVALIALVRQVL</sequence>
<evidence type="ECO:0000256" key="7">
    <source>
        <dbReference type="ARBA" id="ARBA00023136"/>
    </source>
</evidence>
<name>A0ABS4X4N5_9MICO</name>
<dbReference type="InterPro" id="IPR002781">
    <property type="entry name" value="TM_pro_TauE-like"/>
</dbReference>
<feature type="transmembrane region" description="Helical" evidence="8">
    <location>
        <begin position="99"/>
        <end position="117"/>
    </location>
</feature>
<evidence type="ECO:0000256" key="4">
    <source>
        <dbReference type="ARBA" id="ARBA00022475"/>
    </source>
</evidence>
<dbReference type="RefSeq" id="WP_209904178.1">
    <property type="nucleotide sequence ID" value="NZ_BAAAJW010000012.1"/>
</dbReference>
<dbReference type="Proteomes" id="UP001519290">
    <property type="component" value="Unassembled WGS sequence"/>
</dbReference>
<feature type="transmembrane region" description="Helical" evidence="8">
    <location>
        <begin position="74"/>
        <end position="93"/>
    </location>
</feature>
<evidence type="ECO:0000256" key="3">
    <source>
        <dbReference type="ARBA" id="ARBA00022448"/>
    </source>
</evidence>
<accession>A0ABS4X4N5</accession>
<gene>
    <name evidence="10" type="ORF">JOF43_003416</name>
</gene>
<dbReference type="PANTHER" id="PTHR30269">
    <property type="entry name" value="TRANSMEMBRANE PROTEIN YFCA"/>
    <property type="match status" value="1"/>
</dbReference>
<keyword evidence="6 8" id="KW-1133">Transmembrane helix</keyword>
<evidence type="ECO:0000256" key="8">
    <source>
        <dbReference type="RuleBase" id="RU363041"/>
    </source>
</evidence>
<comment type="caution">
    <text evidence="10">The sequence shown here is derived from an EMBL/GenBank/DDBJ whole genome shotgun (WGS) entry which is preliminary data.</text>
</comment>
<keyword evidence="7 8" id="KW-0472">Membrane</keyword>
<reference evidence="10 11" key="1">
    <citation type="submission" date="2021-03" db="EMBL/GenBank/DDBJ databases">
        <title>Sequencing the genomes of 1000 actinobacteria strains.</title>
        <authorList>
            <person name="Klenk H.-P."/>
        </authorList>
    </citation>
    <scope>NUCLEOTIDE SEQUENCE [LARGE SCALE GENOMIC DNA]</scope>
    <source>
        <strain evidence="10 11">DSM 14566</strain>
    </source>
</reference>
<dbReference type="InterPro" id="IPR052017">
    <property type="entry name" value="TSUP"/>
</dbReference>
<proteinExistence type="inferred from homology"/>
<protein>
    <recommendedName>
        <fullName evidence="8">Probable membrane transporter protein</fullName>
    </recommendedName>
</protein>
<feature type="transmembrane region" description="Helical" evidence="8">
    <location>
        <begin position="45"/>
        <end position="62"/>
    </location>
</feature>
<comment type="subcellular location">
    <subcellularLocation>
        <location evidence="1 8">Cell membrane</location>
        <topology evidence="1 8">Multi-pass membrane protein</topology>
    </subcellularLocation>
</comment>
<feature type="compositionally biased region" description="Basic and acidic residues" evidence="9">
    <location>
        <begin position="128"/>
        <end position="139"/>
    </location>
</feature>
<evidence type="ECO:0000256" key="1">
    <source>
        <dbReference type="ARBA" id="ARBA00004651"/>
    </source>
</evidence>
<evidence type="ECO:0000313" key="11">
    <source>
        <dbReference type="Proteomes" id="UP001519290"/>
    </source>
</evidence>
<keyword evidence="5 8" id="KW-0812">Transmembrane</keyword>
<dbReference type="PANTHER" id="PTHR30269:SF0">
    <property type="entry name" value="MEMBRANE TRANSPORTER PROTEIN YFCA-RELATED"/>
    <property type="match status" value="1"/>
</dbReference>
<feature type="transmembrane region" description="Helical" evidence="8">
    <location>
        <begin position="281"/>
        <end position="299"/>
    </location>
</feature>
<comment type="similarity">
    <text evidence="2 8">Belongs to the 4-toluene sulfonate uptake permease (TSUP) (TC 2.A.102) family.</text>
</comment>
<keyword evidence="3" id="KW-0813">Transport</keyword>